<organism evidence="2 3">
    <name type="scientific">Cylindrotheca closterium</name>
    <dbReference type="NCBI Taxonomy" id="2856"/>
    <lineage>
        <taxon>Eukaryota</taxon>
        <taxon>Sar</taxon>
        <taxon>Stramenopiles</taxon>
        <taxon>Ochrophyta</taxon>
        <taxon>Bacillariophyta</taxon>
        <taxon>Bacillariophyceae</taxon>
        <taxon>Bacillariophycidae</taxon>
        <taxon>Bacillariales</taxon>
        <taxon>Bacillariaceae</taxon>
        <taxon>Cylindrotheca</taxon>
    </lineage>
</organism>
<dbReference type="AlphaFoldDB" id="A0AAD2G1E6"/>
<gene>
    <name evidence="2" type="ORF">CYCCA115_LOCUS18039</name>
</gene>
<keyword evidence="3" id="KW-1185">Reference proteome</keyword>
<dbReference type="Proteomes" id="UP001295423">
    <property type="component" value="Unassembled WGS sequence"/>
</dbReference>
<dbReference type="EMBL" id="CAKOGP040002011">
    <property type="protein sequence ID" value="CAJ1959620.1"/>
    <property type="molecule type" value="Genomic_DNA"/>
</dbReference>
<feature type="compositionally biased region" description="Basic and acidic residues" evidence="1">
    <location>
        <begin position="420"/>
        <end position="436"/>
    </location>
</feature>
<evidence type="ECO:0000256" key="1">
    <source>
        <dbReference type="SAM" id="MobiDB-lite"/>
    </source>
</evidence>
<comment type="caution">
    <text evidence="2">The sequence shown here is derived from an EMBL/GenBank/DDBJ whole genome shotgun (WGS) entry which is preliminary data.</text>
</comment>
<accession>A0AAD2G1E6</accession>
<proteinExistence type="predicted"/>
<reference evidence="2" key="1">
    <citation type="submission" date="2023-08" db="EMBL/GenBank/DDBJ databases">
        <authorList>
            <person name="Audoor S."/>
            <person name="Bilcke G."/>
        </authorList>
    </citation>
    <scope>NUCLEOTIDE SEQUENCE</scope>
</reference>
<evidence type="ECO:0000313" key="2">
    <source>
        <dbReference type="EMBL" id="CAJ1959620.1"/>
    </source>
</evidence>
<protein>
    <submittedName>
        <fullName evidence="2">Uncharacterized protein</fullName>
    </submittedName>
</protein>
<evidence type="ECO:0000313" key="3">
    <source>
        <dbReference type="Proteomes" id="UP001295423"/>
    </source>
</evidence>
<sequence>MVLGHSRQGDDCGASWISGNTKDILHLADFGIYDWCCALSPTHSSHWRGPSFNIGGYLCFACATSRGKVLQRSSVIPLSREERDSTDIKALKKRFTEDLHICLNNSDPIKIDDLQDPLCAYKADESISDLCTQMLTLHTLNNMKMMNVDDEPAFIWWVPYTLKKCDRILKAVKRRALTRKTEKFGLELPGSGPKGVRCAYKIDANTGSNHWGDGVEKEVKTVLPALRILGPNEPIPPAYTCIDLITVFDVKMDLTQKARICAQGDQTDPPLLITYASVVTCESICIGFLLALLYGLDILSADIAGVYWNAPCAEKIYTVLGPKFGDLEGRTAVVEKALYGLNLPGYRKNYFRNETTRIPAEPTSLPRIALVLNLRITKPTIQHRRTMGKSINAKASSAMTKKSGVSKMKTSSGAKKSVKKQVEIDLQQPKDRDPIDSKMVSETQTDEKRVIDDNEAQYMADEIEAKQIAEREARRSGHYDSIFQTCWSGG</sequence>
<feature type="region of interest" description="Disordered" evidence="1">
    <location>
        <begin position="392"/>
        <end position="449"/>
    </location>
</feature>
<name>A0AAD2G1E6_9STRA</name>